<reference evidence="2 3" key="1">
    <citation type="submission" date="2020-08" db="EMBL/GenBank/DDBJ databases">
        <title>Genomic Encyclopedia of Type Strains, Phase IV (KMG-IV): sequencing the most valuable type-strain genomes for metagenomic binning, comparative biology and taxonomic classification.</title>
        <authorList>
            <person name="Goeker M."/>
        </authorList>
    </citation>
    <scope>NUCLEOTIDE SEQUENCE [LARGE SCALE GENOMIC DNA]</scope>
    <source>
        <strain evidence="2 3">DSM 5686</strain>
    </source>
</reference>
<evidence type="ECO:0000256" key="1">
    <source>
        <dbReference type="SAM" id="MobiDB-lite"/>
    </source>
</evidence>
<organism evidence="2 3">
    <name type="scientific">Methylobacterium fujisawaense</name>
    <dbReference type="NCBI Taxonomy" id="107400"/>
    <lineage>
        <taxon>Bacteria</taxon>
        <taxon>Pseudomonadati</taxon>
        <taxon>Pseudomonadota</taxon>
        <taxon>Alphaproteobacteria</taxon>
        <taxon>Hyphomicrobiales</taxon>
        <taxon>Methylobacteriaceae</taxon>
        <taxon>Methylobacterium</taxon>
    </lineage>
</organism>
<dbReference type="GeneID" id="96601773"/>
<proteinExistence type="predicted"/>
<name>A0ABR6D3G2_9HYPH</name>
<dbReference type="EMBL" id="JACJIM010000001">
    <property type="protein sequence ID" value="MBA9060643.1"/>
    <property type="molecule type" value="Genomic_DNA"/>
</dbReference>
<dbReference type="RefSeq" id="WP_182591110.1">
    <property type="nucleotide sequence ID" value="NZ_JACJIM010000001.1"/>
</dbReference>
<sequence>MDGGLVSPLLGQPGFLDPDDRDHRFSEAVDPLLMRASLTEFEAFRPKLARDSGRRIVGQLALA</sequence>
<feature type="region of interest" description="Disordered" evidence="1">
    <location>
        <begin position="1"/>
        <end position="21"/>
    </location>
</feature>
<dbReference type="Proteomes" id="UP000565455">
    <property type="component" value="Unassembled WGS sequence"/>
</dbReference>
<gene>
    <name evidence="2" type="ORF">GGQ91_000004</name>
</gene>
<keyword evidence="3" id="KW-1185">Reference proteome</keyword>
<protein>
    <submittedName>
        <fullName evidence="2">Uncharacterized protein</fullName>
    </submittedName>
</protein>
<comment type="caution">
    <text evidence="2">The sequence shown here is derived from an EMBL/GenBank/DDBJ whole genome shotgun (WGS) entry which is preliminary data.</text>
</comment>
<evidence type="ECO:0000313" key="3">
    <source>
        <dbReference type="Proteomes" id="UP000565455"/>
    </source>
</evidence>
<evidence type="ECO:0000313" key="2">
    <source>
        <dbReference type="EMBL" id="MBA9060643.1"/>
    </source>
</evidence>
<accession>A0ABR6D3G2</accession>